<protein>
    <recommendedName>
        <fullName evidence="3">ParB/Sulfiredoxin domain-containing protein</fullName>
    </recommendedName>
</protein>
<organism evidence="1 2">
    <name type="scientific">Planktothrix mougeotii LEGE 06226</name>
    <dbReference type="NCBI Taxonomy" id="1828728"/>
    <lineage>
        <taxon>Bacteria</taxon>
        <taxon>Bacillati</taxon>
        <taxon>Cyanobacteriota</taxon>
        <taxon>Cyanophyceae</taxon>
        <taxon>Oscillatoriophycideae</taxon>
        <taxon>Oscillatoriales</taxon>
        <taxon>Microcoleaceae</taxon>
        <taxon>Planktothrix</taxon>
    </lineage>
</organism>
<dbReference type="Proteomes" id="UP000640725">
    <property type="component" value="Unassembled WGS sequence"/>
</dbReference>
<proteinExistence type="predicted"/>
<evidence type="ECO:0000313" key="1">
    <source>
        <dbReference type="EMBL" id="MBE9142137.1"/>
    </source>
</evidence>
<reference evidence="1 2" key="1">
    <citation type="submission" date="2020-10" db="EMBL/GenBank/DDBJ databases">
        <authorList>
            <person name="Castelo-Branco R."/>
            <person name="Eusebio N."/>
            <person name="Adriana R."/>
            <person name="Vieira A."/>
            <person name="Brugerolle De Fraissinette N."/>
            <person name="Rezende De Castro R."/>
            <person name="Schneider M.P."/>
            <person name="Vasconcelos V."/>
            <person name="Leao P.N."/>
        </authorList>
    </citation>
    <scope>NUCLEOTIDE SEQUENCE [LARGE SCALE GENOMIC DNA]</scope>
    <source>
        <strain evidence="1 2">LEGE 06226</strain>
    </source>
</reference>
<sequence>MTSTEIPFLIFQSFFHTSIRIQLNWQRLKIEKATVKISIFDQLENPSAWYLPWYFNNLHEEVSYLASNANPLTLADIPKAINRLDSGRRDKIQELLNRFINANPEPVQIVIAAYALPDGKHLIMDGNHRSSALILAGVKARLMVFEICGPIDKELIPDLCHWKN</sequence>
<dbReference type="RefSeq" id="WP_193867849.1">
    <property type="nucleotide sequence ID" value="NZ_JADEWU010000003.1"/>
</dbReference>
<name>A0ABR9U6T8_9CYAN</name>
<comment type="caution">
    <text evidence="1">The sequence shown here is derived from an EMBL/GenBank/DDBJ whole genome shotgun (WGS) entry which is preliminary data.</text>
</comment>
<gene>
    <name evidence="1" type="ORF">IQ236_02735</name>
</gene>
<dbReference type="EMBL" id="JADEWU010000003">
    <property type="protein sequence ID" value="MBE9142137.1"/>
    <property type="molecule type" value="Genomic_DNA"/>
</dbReference>
<evidence type="ECO:0000313" key="2">
    <source>
        <dbReference type="Proteomes" id="UP000640725"/>
    </source>
</evidence>
<keyword evidence="2" id="KW-1185">Reference proteome</keyword>
<evidence type="ECO:0008006" key="3">
    <source>
        <dbReference type="Google" id="ProtNLM"/>
    </source>
</evidence>
<accession>A0ABR9U6T8</accession>